<dbReference type="Proteomes" id="UP000663874">
    <property type="component" value="Unassembled WGS sequence"/>
</dbReference>
<name>A0A819WK47_9BILA</name>
<reference evidence="1" key="1">
    <citation type="submission" date="2021-02" db="EMBL/GenBank/DDBJ databases">
        <authorList>
            <person name="Nowell W R."/>
        </authorList>
    </citation>
    <scope>NUCLEOTIDE SEQUENCE</scope>
</reference>
<evidence type="ECO:0000313" key="1">
    <source>
        <dbReference type="EMBL" id="CAF4126776.1"/>
    </source>
</evidence>
<organism evidence="1 2">
    <name type="scientific">Rotaria sordida</name>
    <dbReference type="NCBI Taxonomy" id="392033"/>
    <lineage>
        <taxon>Eukaryota</taxon>
        <taxon>Metazoa</taxon>
        <taxon>Spiralia</taxon>
        <taxon>Gnathifera</taxon>
        <taxon>Rotifera</taxon>
        <taxon>Eurotatoria</taxon>
        <taxon>Bdelloidea</taxon>
        <taxon>Philodinida</taxon>
        <taxon>Philodinidae</taxon>
        <taxon>Rotaria</taxon>
    </lineage>
</organism>
<dbReference type="AlphaFoldDB" id="A0A819WK47"/>
<protein>
    <submittedName>
        <fullName evidence="1">Uncharacterized protein</fullName>
    </submittedName>
</protein>
<evidence type="ECO:0000313" key="2">
    <source>
        <dbReference type="Proteomes" id="UP000663874"/>
    </source>
</evidence>
<accession>A0A819WK47</accession>
<gene>
    <name evidence="1" type="ORF">FNK824_LOCUS32554</name>
</gene>
<sequence length="40" mass="4539">IIGISAMYYSTTRLAQVALALGINIHTIFELETTHLYRPF</sequence>
<feature type="non-terminal residue" evidence="1">
    <location>
        <position position="1"/>
    </location>
</feature>
<dbReference type="EMBL" id="CAJOBE010011253">
    <property type="protein sequence ID" value="CAF4126776.1"/>
    <property type="molecule type" value="Genomic_DNA"/>
</dbReference>
<comment type="caution">
    <text evidence="1">The sequence shown here is derived from an EMBL/GenBank/DDBJ whole genome shotgun (WGS) entry which is preliminary data.</text>
</comment>
<proteinExistence type="predicted"/>